<feature type="signal peptide" evidence="1">
    <location>
        <begin position="1"/>
        <end position="32"/>
    </location>
</feature>
<accession>A0AAN0SQD6</accession>
<keyword evidence="3" id="KW-0614">Plasmid</keyword>
<keyword evidence="1" id="KW-0732">Signal</keyword>
<sequence length="263" mass="30037">MKFINNKILTSTLASVVFLSVYPFSNPSQAWAASSDEIISNHIDNLIDFEGEHEKAKGWGEKKYKEWKERLTSEEKESIEYYTDFDYLEINQYLREVKGKLKTSDLNNTIKHIDSALKKGRISEPITVYRRAKGFSLGINNGLLVDWKNPNKIIKENISKISEMLIGKTKTEYGYISTSLSQDAASNFSKLPILLKIHLPVGTEAAYLGNLSTNPGENEVLIGRGFTYQIEKASIIELEGREYLEIEAKGKKDRKSWKYYMIS</sequence>
<evidence type="ECO:0000313" key="4">
    <source>
        <dbReference type="Proteomes" id="UP000031861"/>
    </source>
</evidence>
<gene>
    <name evidence="3" type="ORF">AK40_5831</name>
</gene>
<protein>
    <submittedName>
        <fullName evidence="3">ADP-ribosyltransferase exoenzyme family protein</fullName>
    </submittedName>
</protein>
<organism evidence="3 4">
    <name type="scientific">Bacillus cereus 03BB108</name>
    <dbReference type="NCBI Taxonomy" id="451709"/>
    <lineage>
        <taxon>Bacteria</taxon>
        <taxon>Bacillati</taxon>
        <taxon>Bacillota</taxon>
        <taxon>Bacilli</taxon>
        <taxon>Bacillales</taxon>
        <taxon>Bacillaceae</taxon>
        <taxon>Bacillus</taxon>
        <taxon>Bacillus cereus group</taxon>
    </lineage>
</organism>
<dbReference type="InterPro" id="IPR003540">
    <property type="entry name" value="ADP-ribosyltransferase"/>
</dbReference>
<reference evidence="3 4" key="1">
    <citation type="journal article" date="2015" name="Genome Announc.">
        <title>Complete genome sequences for 35 biothreat assay-relevant bacillus species.</title>
        <authorList>
            <person name="Johnson S.L."/>
            <person name="Daligault H.E."/>
            <person name="Davenport K.W."/>
            <person name="Jaissle J."/>
            <person name="Frey K.G."/>
            <person name="Ladner J.T."/>
            <person name="Broomall S.M."/>
            <person name="Bishop-Lilly K.A."/>
            <person name="Bruce D.C."/>
            <person name="Gibbons H.S."/>
            <person name="Coyne S.R."/>
            <person name="Lo C.C."/>
            <person name="Meincke L."/>
            <person name="Munk A.C."/>
            <person name="Koroleva G.I."/>
            <person name="Rosenzweig C.N."/>
            <person name="Palacios G.F."/>
            <person name="Redden C.L."/>
            <person name="Minogue T.D."/>
            <person name="Chain P.S."/>
        </authorList>
    </citation>
    <scope>NUCLEOTIDE SEQUENCE [LARGE SCALE GENOMIC DNA]</scope>
    <source>
        <strain evidence="3">03BB108</strain>
        <plasmid evidence="4">pBFI_2</plasmid>
    </source>
</reference>
<evidence type="ECO:0000256" key="1">
    <source>
        <dbReference type="SAM" id="SignalP"/>
    </source>
</evidence>
<proteinExistence type="predicted"/>
<dbReference type="Gene3D" id="3.90.176.10">
    <property type="entry name" value="Toxin ADP-ribosyltransferase, Chain A, domain 1"/>
    <property type="match status" value="1"/>
</dbReference>
<geneLocation type="plasmid" evidence="3 4">
    <name>pBFI_2</name>
</geneLocation>
<name>A0AAN0SQD6_BACCE</name>
<dbReference type="InterPro" id="IPR016013">
    <property type="entry name" value="Binary_toxinA_clost-typ"/>
</dbReference>
<dbReference type="RefSeq" id="WP_001996124.1">
    <property type="nucleotide sequence ID" value="NZ_CP009636.1"/>
</dbReference>
<feature type="domain" description="ADP ribosyltransferase" evidence="2">
    <location>
        <begin position="56"/>
        <end position="250"/>
    </location>
</feature>
<evidence type="ECO:0000259" key="2">
    <source>
        <dbReference type="Pfam" id="PF03496"/>
    </source>
</evidence>
<dbReference type="PRINTS" id="PR01390">
    <property type="entry name" value="BINARYTOXINA"/>
</dbReference>
<dbReference type="Pfam" id="PF03496">
    <property type="entry name" value="ADPrib_exo_Tox"/>
    <property type="match status" value="1"/>
</dbReference>
<dbReference type="AlphaFoldDB" id="A0AAN0SQD6"/>
<dbReference type="Proteomes" id="UP000031861">
    <property type="component" value="Plasmid pBFI_2"/>
</dbReference>
<evidence type="ECO:0000313" key="3">
    <source>
        <dbReference type="EMBL" id="AJI08510.1"/>
    </source>
</evidence>
<dbReference type="PROSITE" id="PS51996">
    <property type="entry name" value="TR_MART"/>
    <property type="match status" value="1"/>
</dbReference>
<dbReference type="EMBL" id="CP009636">
    <property type="protein sequence ID" value="AJI08510.1"/>
    <property type="molecule type" value="Genomic_DNA"/>
</dbReference>
<feature type="chain" id="PRO_5042930907" evidence="1">
    <location>
        <begin position="33"/>
        <end position="263"/>
    </location>
</feature>
<dbReference type="SUPFAM" id="SSF56399">
    <property type="entry name" value="ADP-ribosylation"/>
    <property type="match status" value="1"/>
</dbReference>
<dbReference type="GO" id="GO:0005576">
    <property type="term" value="C:extracellular region"/>
    <property type="evidence" value="ECO:0007669"/>
    <property type="project" value="InterPro"/>
</dbReference>